<name>A0A143HEL1_9BACL</name>
<evidence type="ECO:0000313" key="3">
    <source>
        <dbReference type="Proteomes" id="UP000076021"/>
    </source>
</evidence>
<dbReference type="Proteomes" id="UP000076021">
    <property type="component" value="Chromosome"/>
</dbReference>
<feature type="transmembrane region" description="Helical" evidence="1">
    <location>
        <begin position="103"/>
        <end position="124"/>
    </location>
</feature>
<feature type="transmembrane region" description="Helical" evidence="1">
    <location>
        <begin position="193"/>
        <end position="209"/>
    </location>
</feature>
<dbReference type="PANTHER" id="PTHR33802:SF1">
    <property type="entry name" value="XK-RELATED PROTEIN"/>
    <property type="match status" value="1"/>
</dbReference>
<dbReference type="RefSeq" id="WP_066789763.1">
    <property type="nucleotide sequence ID" value="NZ_CP014806.1"/>
</dbReference>
<keyword evidence="1" id="KW-0472">Membrane</keyword>
<keyword evidence="1" id="KW-1133">Transmembrane helix</keyword>
<feature type="transmembrane region" description="Helical" evidence="1">
    <location>
        <begin position="215"/>
        <end position="235"/>
    </location>
</feature>
<organism evidence="2 3">
    <name type="scientific">Rummeliibacillus stabekisii</name>
    <dbReference type="NCBI Taxonomy" id="241244"/>
    <lineage>
        <taxon>Bacteria</taxon>
        <taxon>Bacillati</taxon>
        <taxon>Bacillota</taxon>
        <taxon>Bacilli</taxon>
        <taxon>Bacillales</taxon>
        <taxon>Caryophanaceae</taxon>
        <taxon>Rummeliibacillus</taxon>
    </lineage>
</organism>
<sequence length="242" mass="27785">MGRLLIISLSFIAMTVFSIMANLMPLNGYTTSEISNRYTVLFSPAGYVSVIKIFILIILGLWIYLQWKNRQAQQNLTGVQTALFSFSALFNILWLYLWHYEYFTWSIIAILLMVLSLIGLYFTYPNWQNTWSGRIPISLFLAWESIIAFMNIAFLFTHNHWNFLSLSDPLWTVIALTVGTAAALHLRYHHDDYVFPLVYIWTFIGIAFKNGFDELLGSTAALFLSGVLLVGILLIKKTKPSE</sequence>
<evidence type="ECO:0000256" key="1">
    <source>
        <dbReference type="SAM" id="Phobius"/>
    </source>
</evidence>
<evidence type="ECO:0008006" key="4">
    <source>
        <dbReference type="Google" id="ProtNLM"/>
    </source>
</evidence>
<dbReference type="AlphaFoldDB" id="A0A143HEL1"/>
<feature type="transmembrane region" description="Helical" evidence="1">
    <location>
        <begin position="77"/>
        <end position="97"/>
    </location>
</feature>
<keyword evidence="1" id="KW-0812">Transmembrane</keyword>
<dbReference type="PANTHER" id="PTHR33802">
    <property type="entry name" value="SI:CH211-161H7.5-RELATED"/>
    <property type="match status" value="1"/>
</dbReference>
<feature type="transmembrane region" description="Helical" evidence="1">
    <location>
        <begin position="45"/>
        <end position="65"/>
    </location>
</feature>
<feature type="transmembrane region" description="Helical" evidence="1">
    <location>
        <begin position="169"/>
        <end position="186"/>
    </location>
</feature>
<reference evidence="2 3" key="1">
    <citation type="journal article" date="2016" name="Genome Announc.">
        <title>Whole-Genome Sequence of Rummeliibacillus stabekisii Strain PP9 Isolated from Antarctic Soil.</title>
        <authorList>
            <person name="da Mota F.F."/>
            <person name="Vollu R.E."/>
            <person name="Jurelevicius D."/>
            <person name="Seldin L."/>
        </authorList>
    </citation>
    <scope>NUCLEOTIDE SEQUENCE [LARGE SCALE GENOMIC DNA]</scope>
    <source>
        <strain evidence="2 3">PP9</strain>
    </source>
</reference>
<feature type="transmembrane region" description="Helical" evidence="1">
    <location>
        <begin position="136"/>
        <end position="157"/>
    </location>
</feature>
<reference evidence="3" key="2">
    <citation type="submission" date="2016-03" db="EMBL/GenBank/DDBJ databases">
        <authorList>
            <person name="Ploux O."/>
        </authorList>
    </citation>
    <scope>NUCLEOTIDE SEQUENCE [LARGE SCALE GENOMIC DNA]</scope>
    <source>
        <strain evidence="3">PP9</strain>
    </source>
</reference>
<gene>
    <name evidence="2" type="ORF">ATY39_11155</name>
</gene>
<accession>A0A143HEL1</accession>
<protein>
    <recommendedName>
        <fullName evidence="4">Tryptophan-rich sensory protein</fullName>
    </recommendedName>
</protein>
<dbReference type="STRING" id="241244.ATY39_11155"/>
<evidence type="ECO:0000313" key="2">
    <source>
        <dbReference type="EMBL" id="AMW99930.1"/>
    </source>
</evidence>
<keyword evidence="3" id="KW-1185">Reference proteome</keyword>
<dbReference type="EMBL" id="CP014806">
    <property type="protein sequence ID" value="AMW99930.1"/>
    <property type="molecule type" value="Genomic_DNA"/>
</dbReference>
<dbReference type="OrthoDB" id="5189031at2"/>
<proteinExistence type="predicted"/>
<dbReference type="KEGG" id="rst:ATY39_11155"/>